<evidence type="ECO:0000313" key="3">
    <source>
        <dbReference type="Proteomes" id="UP000831859"/>
    </source>
</evidence>
<evidence type="ECO:0000313" key="2">
    <source>
        <dbReference type="EMBL" id="UQS84705.1"/>
    </source>
</evidence>
<reference evidence="2 3" key="1">
    <citation type="journal article" date="2022" name="Int. J. Syst. Evol. Microbiol.">
        <title>Apilactobacillus apisilvae sp. nov., Nicolia spurrieriana gen. nov. sp. nov., Bombilactobacillus folatiphilus sp. nov. and Bombilactobacillus thymidiniphilus sp. nov., four new lactic acid bacterial isolates from stingless bees Tetragonula carbonaria and Austroplebeia australis.</title>
        <authorList>
            <person name="Oliphant S.A."/>
            <person name="Watson-Haigh N.S."/>
            <person name="Sumby K.M."/>
            <person name="Gardner J."/>
            <person name="Groom S."/>
            <person name="Jiranek V."/>
        </authorList>
    </citation>
    <scope>NUCLEOTIDE SEQUENCE [LARGE SCALE GENOMIC DNA]</scope>
    <source>
        <strain evidence="2 3">SG5_A10</strain>
    </source>
</reference>
<gene>
    <name evidence="2" type="ORF">MOO46_05510</name>
</gene>
<feature type="transmembrane region" description="Helical" evidence="1">
    <location>
        <begin position="45"/>
        <end position="66"/>
    </location>
</feature>
<dbReference type="RefSeq" id="WP_249510689.1">
    <property type="nucleotide sequence ID" value="NZ_CP093362.1"/>
</dbReference>
<organism evidence="2 3">
    <name type="scientific">Apilactobacillus apisilvae</name>
    <dbReference type="NCBI Taxonomy" id="2923364"/>
    <lineage>
        <taxon>Bacteria</taxon>
        <taxon>Bacillati</taxon>
        <taxon>Bacillota</taxon>
        <taxon>Bacilli</taxon>
        <taxon>Lactobacillales</taxon>
        <taxon>Lactobacillaceae</taxon>
        <taxon>Apilactobacillus</taxon>
    </lineage>
</organism>
<proteinExistence type="predicted"/>
<keyword evidence="1" id="KW-0472">Membrane</keyword>
<dbReference type="EMBL" id="CP093362">
    <property type="protein sequence ID" value="UQS84705.1"/>
    <property type="molecule type" value="Genomic_DNA"/>
</dbReference>
<accession>A0ABY4PGL3</accession>
<keyword evidence="3" id="KW-1185">Reference proteome</keyword>
<feature type="transmembrane region" description="Helical" evidence="1">
    <location>
        <begin position="12"/>
        <end position="33"/>
    </location>
</feature>
<sequence>MKKIKNNKRLMNALSDVLFLMPIFIIFIFIVKGLIDVITIHSYKFIDYCLLFIKGTIGSFVFFYIFQFFSKKDKNKNN</sequence>
<keyword evidence="1" id="KW-0812">Transmembrane</keyword>
<evidence type="ECO:0000256" key="1">
    <source>
        <dbReference type="SAM" id="Phobius"/>
    </source>
</evidence>
<name>A0ABY4PGL3_9LACO</name>
<protein>
    <submittedName>
        <fullName evidence="2">Uncharacterized protein</fullName>
    </submittedName>
</protein>
<keyword evidence="1" id="KW-1133">Transmembrane helix</keyword>
<dbReference type="Proteomes" id="UP000831859">
    <property type="component" value="Chromosome"/>
</dbReference>